<evidence type="ECO:0000313" key="2">
    <source>
        <dbReference type="EMBL" id="PVH38219.1"/>
    </source>
</evidence>
<accession>A0A2T8IKN5</accession>
<evidence type="ECO:0000256" key="1">
    <source>
        <dbReference type="SAM" id="MobiDB-lite"/>
    </source>
</evidence>
<reference evidence="2" key="1">
    <citation type="submission" date="2018-04" db="EMBL/GenBank/DDBJ databases">
        <title>WGS assembly of Panicum hallii.</title>
        <authorList>
            <person name="Lovell J."/>
            <person name="Jenkins J."/>
            <person name="Lowry D."/>
            <person name="Mamidi S."/>
            <person name="Sreedasyam A."/>
            <person name="Weng X."/>
            <person name="Barry K."/>
            <person name="Bonette J."/>
            <person name="Campitelli B."/>
            <person name="Daum C."/>
            <person name="Gordon S."/>
            <person name="Gould B."/>
            <person name="Lipzen A."/>
            <person name="Macqueen A."/>
            <person name="Palacio-Mejia J."/>
            <person name="Plott C."/>
            <person name="Shakirov E."/>
            <person name="Shu S."/>
            <person name="Yoshinaga Y."/>
            <person name="Zane M."/>
            <person name="Rokhsar D."/>
            <person name="Grimwood J."/>
            <person name="Schmutz J."/>
            <person name="Juenger T."/>
        </authorList>
    </citation>
    <scope>NUCLEOTIDE SEQUENCE [LARGE SCALE GENOMIC DNA]</scope>
    <source>
        <strain evidence="2">FIL2</strain>
    </source>
</reference>
<feature type="region of interest" description="Disordered" evidence="1">
    <location>
        <begin position="1"/>
        <end position="22"/>
    </location>
</feature>
<dbReference type="EMBL" id="CM008050">
    <property type="protein sequence ID" value="PVH38219.1"/>
    <property type="molecule type" value="Genomic_DNA"/>
</dbReference>
<organism evidence="2">
    <name type="scientific">Panicum hallii</name>
    <dbReference type="NCBI Taxonomy" id="206008"/>
    <lineage>
        <taxon>Eukaryota</taxon>
        <taxon>Viridiplantae</taxon>
        <taxon>Streptophyta</taxon>
        <taxon>Embryophyta</taxon>
        <taxon>Tracheophyta</taxon>
        <taxon>Spermatophyta</taxon>
        <taxon>Magnoliopsida</taxon>
        <taxon>Liliopsida</taxon>
        <taxon>Poales</taxon>
        <taxon>Poaceae</taxon>
        <taxon>PACMAD clade</taxon>
        <taxon>Panicoideae</taxon>
        <taxon>Panicodae</taxon>
        <taxon>Paniceae</taxon>
        <taxon>Panicinae</taxon>
        <taxon>Panicum</taxon>
        <taxon>Panicum sect. Panicum</taxon>
    </lineage>
</organism>
<sequence length="79" mass="8848">MTSGEEQARGIQNRSALSCSSRSALRACTCGRRCRERKWGLHLEAKRIGDHAAAPIDNPGSEWTFRGIRIVYTPHRRPG</sequence>
<protein>
    <submittedName>
        <fullName evidence="2">Uncharacterized protein</fullName>
    </submittedName>
</protein>
<proteinExistence type="predicted"/>
<name>A0A2T8IKN5_9POAL</name>
<gene>
    <name evidence="2" type="ORF">PAHAL_5G200900</name>
</gene>
<dbReference type="Proteomes" id="UP000243499">
    <property type="component" value="Chromosome 5"/>
</dbReference>
<dbReference type="AlphaFoldDB" id="A0A2T8IKN5"/>
<dbReference type="Gramene" id="PVH38219">
    <property type="protein sequence ID" value="PVH38219"/>
    <property type="gene ID" value="PAHAL_5G200900"/>
</dbReference>
<feature type="compositionally biased region" description="Polar residues" evidence="1">
    <location>
        <begin position="1"/>
        <end position="13"/>
    </location>
</feature>